<name>A0A224YGZ3_9ACAR</name>
<protein>
    <submittedName>
        <fullName evidence="1">Uncharacterized protein</fullName>
    </submittedName>
</protein>
<dbReference type="EMBL" id="GFPF01002088">
    <property type="protein sequence ID" value="MAA13234.1"/>
    <property type="molecule type" value="Transcribed_RNA"/>
</dbReference>
<reference evidence="1" key="1">
    <citation type="journal article" date="2017" name="Parasit. Vectors">
        <title>Sialotranscriptomics of Rhipicephalus zambeziensis reveals intricate expression profiles of secretory proteins and suggests tight temporal transcriptional regulation during blood-feeding.</title>
        <authorList>
            <person name="de Castro M.H."/>
            <person name="de Klerk D."/>
            <person name="Pienaar R."/>
            <person name="Rees D.J.G."/>
            <person name="Mans B.J."/>
        </authorList>
    </citation>
    <scope>NUCLEOTIDE SEQUENCE</scope>
    <source>
        <tissue evidence="1">Salivary glands</tissue>
    </source>
</reference>
<dbReference type="AlphaFoldDB" id="A0A224YGZ3"/>
<sequence length="95" mass="11153">MSAQFSKVFHMQPNYSWTCKAYQMLLFHFEPERSLLYGKVSQHSTRWIHRQSNSITRTMRDPMNACAFGGIGKMHLWVCPDQNGHRVPVTIPDFH</sequence>
<organism evidence="1">
    <name type="scientific">Rhipicephalus zambeziensis</name>
    <dbReference type="NCBI Taxonomy" id="60191"/>
    <lineage>
        <taxon>Eukaryota</taxon>
        <taxon>Metazoa</taxon>
        <taxon>Ecdysozoa</taxon>
        <taxon>Arthropoda</taxon>
        <taxon>Chelicerata</taxon>
        <taxon>Arachnida</taxon>
        <taxon>Acari</taxon>
        <taxon>Parasitiformes</taxon>
        <taxon>Ixodida</taxon>
        <taxon>Ixodoidea</taxon>
        <taxon>Ixodidae</taxon>
        <taxon>Rhipicephalinae</taxon>
        <taxon>Rhipicephalus</taxon>
        <taxon>Rhipicephalus</taxon>
    </lineage>
</organism>
<evidence type="ECO:0000313" key="1">
    <source>
        <dbReference type="EMBL" id="MAA13234.1"/>
    </source>
</evidence>
<accession>A0A224YGZ3</accession>
<proteinExistence type="predicted"/>